<evidence type="ECO:0000313" key="4">
    <source>
        <dbReference type="EMBL" id="MFC7236162.1"/>
    </source>
</evidence>
<feature type="transmembrane region" description="Helical" evidence="3">
    <location>
        <begin position="100"/>
        <end position="123"/>
    </location>
</feature>
<sequence>MQPRFVGRLSAADVVTVANAALGFAAAAAATVQPSLAARLILLGAIADGLDGVLARRYGSSDAGPMLDSLADVATFVVAPALVAFALVRGRFGFDPTLLAAAAVAGGLFVAAGVLRLGMYAAFDADGHTTEGVQTTLAATVLAALLLANVTAVGTVLGGVSGPLIAVAATGLLAVAMLAPVTYPDLLAGDALILGVVQACALLAPDALDGAFPLALLLAALGYLLLSPWLYWRDD</sequence>
<proteinExistence type="inferred from homology"/>
<keyword evidence="1 2" id="KW-0808">Transferase</keyword>
<evidence type="ECO:0000256" key="1">
    <source>
        <dbReference type="ARBA" id="ARBA00022679"/>
    </source>
</evidence>
<keyword evidence="3" id="KW-1133">Transmembrane helix</keyword>
<dbReference type="PROSITE" id="PS00379">
    <property type="entry name" value="CDP_ALCOHOL_P_TRANSF"/>
    <property type="match status" value="1"/>
</dbReference>
<dbReference type="Proteomes" id="UP001596398">
    <property type="component" value="Unassembled WGS sequence"/>
</dbReference>
<dbReference type="InterPro" id="IPR048254">
    <property type="entry name" value="CDP_ALCOHOL_P_TRANSF_CS"/>
</dbReference>
<feature type="transmembrane region" description="Helical" evidence="3">
    <location>
        <begin position="67"/>
        <end position="88"/>
    </location>
</feature>
<comment type="caution">
    <text evidence="4">The sequence shown here is derived from an EMBL/GenBank/DDBJ whole genome shotgun (WGS) entry which is preliminary data.</text>
</comment>
<dbReference type="InterPro" id="IPR043130">
    <property type="entry name" value="CDP-OH_PTrfase_TM_dom"/>
</dbReference>
<keyword evidence="3" id="KW-0812">Transmembrane</keyword>
<dbReference type="RefSeq" id="WP_276234314.1">
    <property type="nucleotide sequence ID" value="NZ_CP119802.1"/>
</dbReference>
<name>A0ABD5ZRI4_9EURY</name>
<dbReference type="InterPro" id="IPR000462">
    <property type="entry name" value="CDP-OH_P_trans"/>
</dbReference>
<evidence type="ECO:0000256" key="3">
    <source>
        <dbReference type="SAM" id="Phobius"/>
    </source>
</evidence>
<dbReference type="Gene3D" id="1.20.120.1760">
    <property type="match status" value="1"/>
</dbReference>
<dbReference type="GO" id="GO:0016740">
    <property type="term" value="F:transferase activity"/>
    <property type="evidence" value="ECO:0007669"/>
    <property type="project" value="UniProtKB-KW"/>
</dbReference>
<evidence type="ECO:0000256" key="2">
    <source>
        <dbReference type="RuleBase" id="RU003750"/>
    </source>
</evidence>
<gene>
    <name evidence="4" type="ORF">ACFQJ4_12625</name>
</gene>
<dbReference type="AlphaFoldDB" id="A0ABD5ZRI4"/>
<organism evidence="4 5">
    <name type="scientific">Halosegnis marinus</name>
    <dbReference type="NCBI Taxonomy" id="3034023"/>
    <lineage>
        <taxon>Archaea</taxon>
        <taxon>Methanobacteriati</taxon>
        <taxon>Methanobacteriota</taxon>
        <taxon>Stenosarchaea group</taxon>
        <taxon>Halobacteria</taxon>
        <taxon>Halobacteriales</taxon>
        <taxon>Natronomonadaceae</taxon>
        <taxon>Halosegnis</taxon>
    </lineage>
</organism>
<dbReference type="EMBL" id="JBHTAP010000001">
    <property type="protein sequence ID" value="MFC7236162.1"/>
    <property type="molecule type" value="Genomic_DNA"/>
</dbReference>
<reference evidence="4 5" key="1">
    <citation type="journal article" date="2019" name="Int. J. Syst. Evol. Microbiol.">
        <title>The Global Catalogue of Microorganisms (GCM) 10K type strain sequencing project: providing services to taxonomists for standard genome sequencing and annotation.</title>
        <authorList>
            <consortium name="The Broad Institute Genomics Platform"/>
            <consortium name="The Broad Institute Genome Sequencing Center for Infectious Disease"/>
            <person name="Wu L."/>
            <person name="Ma J."/>
        </authorList>
    </citation>
    <scope>NUCLEOTIDE SEQUENCE [LARGE SCALE GENOMIC DNA]</scope>
    <source>
        <strain evidence="4 5">DT85</strain>
    </source>
</reference>
<accession>A0ABD5ZRI4</accession>
<dbReference type="NCBIfam" id="NF038086">
    <property type="entry name" value="anchor_synt_A"/>
    <property type="match status" value="1"/>
</dbReference>
<feature type="transmembrane region" description="Helical" evidence="3">
    <location>
        <begin position="160"/>
        <end position="179"/>
    </location>
</feature>
<keyword evidence="3" id="KW-0472">Membrane</keyword>
<feature type="transmembrane region" description="Helical" evidence="3">
    <location>
        <begin position="135"/>
        <end position="154"/>
    </location>
</feature>
<evidence type="ECO:0000313" key="5">
    <source>
        <dbReference type="Proteomes" id="UP001596398"/>
    </source>
</evidence>
<keyword evidence="5" id="KW-1185">Reference proteome</keyword>
<feature type="transmembrane region" description="Helical" evidence="3">
    <location>
        <begin position="210"/>
        <end position="232"/>
    </location>
</feature>
<dbReference type="GeneID" id="79267870"/>
<comment type="similarity">
    <text evidence="2">Belongs to the CDP-alcohol phosphatidyltransferase class-I family.</text>
</comment>
<dbReference type="Pfam" id="PF01066">
    <property type="entry name" value="CDP-OH_P_transf"/>
    <property type="match status" value="1"/>
</dbReference>
<protein>
    <submittedName>
        <fullName evidence="4">Protein sorting system archaetidylserine synthase</fullName>
    </submittedName>
</protein>